<sequence length="404" mass="45921">MKDMSIEDEIESLKIENHRYKELVSELPFPFHYHSRHGMIVEKSSGKDVSYIEGKNTSMNSSFNYDCFSIMEGYMTHLFDHVPHHIVFIDKDGLVTLCNEQTALDLHVDQKEIVGTHIRDLLKLPDEEIFLLKTLTTKEDTINHLIMDKNYGVVNTRIIYEEDGSIKRVIGIFQFVNLYKGAAKQALAGGIAAGIAHELRNPFTTVRGFLQLMQENIDKESAELFRTLLIPEIDRANTIISDFLKISRSAHTNREKIEFDLFVNHHLLKILSNESFLYHATVNHTISKEASQCIIEMNKDEIIQVFINLFRNAVEAIEQKKLRIDWSADRVEDWLAITFKDNGSGIDPAILSEVFDPFFTTKSDGTGLGLSISKTIIDNHGGRMEVASSQLGTVFTIMLPVSKA</sequence>
<evidence type="ECO:0000313" key="11">
    <source>
        <dbReference type="Proteomes" id="UP000595254"/>
    </source>
</evidence>
<dbReference type="CDD" id="cd00082">
    <property type="entry name" value="HisKA"/>
    <property type="match status" value="1"/>
</dbReference>
<evidence type="ECO:0000256" key="6">
    <source>
        <dbReference type="ARBA" id="ARBA00022777"/>
    </source>
</evidence>
<dbReference type="GO" id="GO:0005524">
    <property type="term" value="F:ATP binding"/>
    <property type="evidence" value="ECO:0007669"/>
    <property type="project" value="UniProtKB-KW"/>
</dbReference>
<name>A0A974S1U9_PERPY</name>
<gene>
    <name evidence="10" type="ORF">I6J18_08745</name>
</gene>
<dbReference type="KEGG" id="ppsr:I6J18_08745"/>
<dbReference type="GO" id="GO:0000155">
    <property type="term" value="F:phosphorelay sensor kinase activity"/>
    <property type="evidence" value="ECO:0007669"/>
    <property type="project" value="InterPro"/>
</dbReference>
<dbReference type="InterPro" id="IPR003661">
    <property type="entry name" value="HisK_dim/P_dom"/>
</dbReference>
<keyword evidence="3" id="KW-0597">Phosphoprotein</keyword>
<evidence type="ECO:0000256" key="8">
    <source>
        <dbReference type="ARBA" id="ARBA00023012"/>
    </source>
</evidence>
<dbReference type="InterPro" id="IPR035965">
    <property type="entry name" value="PAS-like_dom_sf"/>
</dbReference>
<keyword evidence="4" id="KW-0808">Transferase</keyword>
<dbReference type="SMART" id="SM00387">
    <property type="entry name" value="HATPase_c"/>
    <property type="match status" value="1"/>
</dbReference>
<dbReference type="InterPro" id="IPR005467">
    <property type="entry name" value="His_kinase_dom"/>
</dbReference>
<organism evidence="10 11">
    <name type="scientific">Peribacillus psychrosaccharolyticus</name>
    <name type="common">Bacillus psychrosaccharolyticus</name>
    <dbReference type="NCBI Taxonomy" id="1407"/>
    <lineage>
        <taxon>Bacteria</taxon>
        <taxon>Bacillati</taxon>
        <taxon>Bacillota</taxon>
        <taxon>Bacilli</taxon>
        <taxon>Bacillales</taxon>
        <taxon>Bacillaceae</taxon>
        <taxon>Peribacillus</taxon>
    </lineage>
</organism>
<evidence type="ECO:0000256" key="4">
    <source>
        <dbReference type="ARBA" id="ARBA00022679"/>
    </source>
</evidence>
<dbReference type="AlphaFoldDB" id="A0A974S1U9"/>
<feature type="domain" description="Histidine kinase" evidence="9">
    <location>
        <begin position="194"/>
        <end position="403"/>
    </location>
</feature>
<evidence type="ECO:0000313" key="10">
    <source>
        <dbReference type="EMBL" id="QQT01914.1"/>
    </source>
</evidence>
<dbReference type="InterPro" id="IPR003594">
    <property type="entry name" value="HATPase_dom"/>
</dbReference>
<dbReference type="PANTHER" id="PTHR43065">
    <property type="entry name" value="SENSOR HISTIDINE KINASE"/>
    <property type="match status" value="1"/>
</dbReference>
<evidence type="ECO:0000256" key="3">
    <source>
        <dbReference type="ARBA" id="ARBA00022553"/>
    </source>
</evidence>
<keyword evidence="6" id="KW-0418">Kinase</keyword>
<comment type="catalytic activity">
    <reaction evidence="1">
        <text>ATP + protein L-histidine = ADP + protein N-phospho-L-histidine.</text>
        <dbReference type="EC" id="2.7.13.3"/>
    </reaction>
</comment>
<dbReference type="SMART" id="SM00388">
    <property type="entry name" value="HisKA"/>
    <property type="match status" value="1"/>
</dbReference>
<dbReference type="InterPro" id="IPR004358">
    <property type="entry name" value="Sig_transdc_His_kin-like_C"/>
</dbReference>
<dbReference type="SUPFAM" id="SSF47384">
    <property type="entry name" value="Homodimeric domain of signal transducing histidine kinase"/>
    <property type="match status" value="1"/>
</dbReference>
<dbReference type="SUPFAM" id="SSF55785">
    <property type="entry name" value="PYP-like sensor domain (PAS domain)"/>
    <property type="match status" value="1"/>
</dbReference>
<dbReference type="EC" id="2.7.13.3" evidence="2"/>
<dbReference type="SUPFAM" id="SSF55874">
    <property type="entry name" value="ATPase domain of HSP90 chaperone/DNA topoisomerase II/histidine kinase"/>
    <property type="match status" value="1"/>
</dbReference>
<dbReference type="PRINTS" id="PR00344">
    <property type="entry name" value="BCTRLSENSOR"/>
</dbReference>
<evidence type="ECO:0000259" key="9">
    <source>
        <dbReference type="PROSITE" id="PS50109"/>
    </source>
</evidence>
<keyword evidence="11" id="KW-1185">Reference proteome</keyword>
<dbReference type="RefSeq" id="WP_040373301.1">
    <property type="nucleotide sequence ID" value="NZ_CP068053.1"/>
</dbReference>
<proteinExistence type="predicted"/>
<dbReference type="InterPro" id="IPR036890">
    <property type="entry name" value="HATPase_C_sf"/>
</dbReference>
<keyword evidence="7" id="KW-0067">ATP-binding</keyword>
<dbReference type="PROSITE" id="PS50109">
    <property type="entry name" value="HIS_KIN"/>
    <property type="match status" value="1"/>
</dbReference>
<dbReference type="Gene3D" id="1.10.287.130">
    <property type="match status" value="1"/>
</dbReference>
<dbReference type="PANTHER" id="PTHR43065:SF34">
    <property type="entry name" value="SPORULATION KINASE A"/>
    <property type="match status" value="1"/>
</dbReference>
<accession>A0A974S1U9</accession>
<reference evidence="10 11" key="1">
    <citation type="submission" date="2021-01" db="EMBL/GenBank/DDBJ databases">
        <title>FDA dAtabase for Regulatory Grade micrObial Sequences (FDA-ARGOS): Supporting development and validation of Infectious Disease Dx tests.</title>
        <authorList>
            <person name="Nelson B."/>
            <person name="Plummer A."/>
            <person name="Tallon L."/>
            <person name="Sadzewicz L."/>
            <person name="Zhao X."/>
            <person name="Boylan J."/>
            <person name="Ott S."/>
            <person name="Bowen H."/>
            <person name="Vavikolanu K."/>
            <person name="Mehta A."/>
            <person name="Aluvathingal J."/>
            <person name="Nadendla S."/>
            <person name="Myers T."/>
            <person name="Yan Y."/>
            <person name="Sichtig H."/>
        </authorList>
    </citation>
    <scope>NUCLEOTIDE SEQUENCE [LARGE SCALE GENOMIC DNA]</scope>
    <source>
        <strain evidence="10 11">FDAARGOS_1161</strain>
    </source>
</reference>
<keyword evidence="8" id="KW-0902">Two-component regulatory system</keyword>
<dbReference type="Pfam" id="PF02518">
    <property type="entry name" value="HATPase_c"/>
    <property type="match status" value="1"/>
</dbReference>
<keyword evidence="5" id="KW-0547">Nucleotide-binding</keyword>
<dbReference type="Proteomes" id="UP000595254">
    <property type="component" value="Chromosome"/>
</dbReference>
<protein>
    <recommendedName>
        <fullName evidence="2">histidine kinase</fullName>
        <ecNumber evidence="2">2.7.13.3</ecNumber>
    </recommendedName>
</protein>
<dbReference type="Pfam" id="PF00512">
    <property type="entry name" value="HisKA"/>
    <property type="match status" value="1"/>
</dbReference>
<evidence type="ECO:0000256" key="7">
    <source>
        <dbReference type="ARBA" id="ARBA00022840"/>
    </source>
</evidence>
<dbReference type="EMBL" id="CP068053">
    <property type="protein sequence ID" value="QQT01914.1"/>
    <property type="molecule type" value="Genomic_DNA"/>
</dbReference>
<evidence type="ECO:0000256" key="1">
    <source>
        <dbReference type="ARBA" id="ARBA00000085"/>
    </source>
</evidence>
<evidence type="ECO:0000256" key="5">
    <source>
        <dbReference type="ARBA" id="ARBA00022741"/>
    </source>
</evidence>
<dbReference type="InterPro" id="IPR036097">
    <property type="entry name" value="HisK_dim/P_sf"/>
</dbReference>
<evidence type="ECO:0000256" key="2">
    <source>
        <dbReference type="ARBA" id="ARBA00012438"/>
    </source>
</evidence>
<dbReference type="Gene3D" id="3.30.450.20">
    <property type="entry name" value="PAS domain"/>
    <property type="match status" value="1"/>
</dbReference>
<dbReference type="Gene3D" id="3.30.565.10">
    <property type="entry name" value="Histidine kinase-like ATPase, C-terminal domain"/>
    <property type="match status" value="1"/>
</dbReference>